<keyword evidence="16" id="KW-1185">Reference proteome</keyword>
<dbReference type="InterPro" id="IPR044107">
    <property type="entry name" value="PIKKc_ATM"/>
</dbReference>
<evidence type="ECO:0000259" key="12">
    <source>
        <dbReference type="PROSITE" id="PS50290"/>
    </source>
</evidence>
<dbReference type="InterPro" id="IPR003152">
    <property type="entry name" value="FATC_dom"/>
</dbReference>
<keyword evidence="8" id="KW-0067">ATP-binding</keyword>
<dbReference type="SUPFAM" id="SSF56112">
    <property type="entry name" value="Protein kinase-like (PK-like)"/>
    <property type="match status" value="1"/>
</dbReference>
<comment type="subcellular location">
    <subcellularLocation>
        <location evidence="1">Nucleus</location>
    </subcellularLocation>
</comment>
<evidence type="ECO:0000256" key="9">
    <source>
        <dbReference type="ARBA" id="ARBA00023242"/>
    </source>
</evidence>
<dbReference type="InterPro" id="IPR011009">
    <property type="entry name" value="Kinase-like_dom_sf"/>
</dbReference>
<dbReference type="InterPro" id="IPR036940">
    <property type="entry name" value="PI3/4_kinase_cat_sf"/>
</dbReference>
<sequence>MNSLEEHCDAVKTDLLSDKVTRRKEGFKRLNQLLDSDALLHTLDVTTLRIRPSDKGVPVASWPGLATLLVRSIEKEMGALGRKRGLDAAVSKTFRRFVQTADDERRSGQGRMLGRRAPKLFLHVKDALQQAGLSSSLGTDYSSVLRSNLLVTPSYCAATPPDSFQGLLSVFMTRLEDGVLDRSEETFRSVSGFLSLLQCFRGDMHPDFQRDLVGFFCGRFAKLQDMRDDSRVSTAFLTALNTFLLAHGLDVSSQAAELHNAVHALLMRCWRSSRDQKLREAMTAYLRIQLTLGGIMGEKRDDIGRALEGVLQQNGFKWTDELRNRGQMIAQSQSQLLQLMCDSAFKGIPLGDGILFGSSSNGRAQERPLKRQKVSRSPQPELSSLAEKAETWCPVLALLLRRHGSVLEHKSLAQTLVRVFEPLTSMLQPGRPADLSALWLLRCAAELAAVWPGLEDSAQVHQGHKALHDPEGRWQALQALLCNWLERYAALLEPTDTEAAMRDEVDLVLASVADAELIPPSASMLRLLCSTQLVKMTLARMCLIQSAFKPGRGAGGQDPAARLNLLRRAFDKCTFVPIKLLTGCAASLLGIQSDSNGGQALRHCVSWWRDDDEELARQLHDLLRGEDAMTHKQAQHAAGLRPAGGPVLQGKGHRELQGHAADLFTQSLTRGYSSAKKSPEEQLLSLLDACMGVCQCRAALLACGLASGAKEHASWLGPSPLTEMLQECIQGVGNLLVSAVDSKGSLNKAVLEALEGFIKALASMPDAQQFSSPLLGTLRELERLHRDAEQALVAKPSQGQQTAEAGGSAAARAALFDDDLDLRVPDNGLSGRQHPAGPSTQGSLVASCQATCVQLLVILGKIHAAAAGQALVSMLEACLNPDASNPAEGLTEQIVESLCRVAASCGHHKHISGSLGLLEAAAGALEAFLRPQRFQADAFVMLFGQVEALIHACSQVLSTASSQQQPNQQTEAIQQAEGVQGSLTNVLGLAGAVLASAEQDSAASARDAKPCCAARVAMSKAIVAMLTTMDTAQLGDREDNLLDDCLAHLRYSIEDPCYAARRYAALTHPVLIMKLYGTPSQHEKLSGEFKEVAARLVLLPQHTSGACKVEHMETSVLLVGEMAKASEPYEVTANRLLWEHAAKYPAHKQLVTATLTEVASEQGYAKLQDYCSYHMLCVLDSWFQKQDNTLDLLLSIQDVLGAPGASQKSFLEGCMKSLVYALLFHNRIPELHEAAVILGLSTRTLLLKCTDIIMGLGYTMSKSGQERDKLVARETLEQGLMAECFTVQDRDHIFRDKIVHVLGQALLGALDCWPPEPPLFRIFHVEESISCMPGLATKQETFRFLRNQILSGDDTARLILLVHRHLHRARSPRHQRRCLGALKALLTLLGDLVCAPHALRHTVHILLQHLRIRDAEVQSSSAGILEGVLNRANATPEHQQTMGSLMPSILSGLVFALELDAAPAVPTTVEQTFPGLAGSLHYVDAAAHASARILALINKLVLKMPQYHKHLQHVEPLPNLPGLLDAQATLDRLHRDVSLLAELEHFVGRAAALPAVLRSRALASLDTGLCQRRHQLLLPDGSKSRPEVEQAAWQLVWLSRDLADNAMAAFTGKLLALVGPLDEHHIAFTRSPAYTQTSGTLSREVTSMRSFLVEALQLLMTFLADEDPVLISNAQLALRQLLSTEPGQLALADMEAAQRAEAAVFTPSKPIINTPVHHSGRSIEEDGLWLQSGRSYQQWLCGLGDALLDHCRDPLLTALQKVARRRPAMMELLMPQLFASLALDGSADGSDLPETLAAQVQQHVLGVQSADLRPVRLVLGALNALRSIHIDAVCGATRRQSRESCAADWQQVYWLPLDYLSVARAALRCSAPFTAMLYVEYWCKAEYGRLKLEDVDLLKQGPLSDADSLLLDIHSQIDEPDGMYAAARLQQPESQLALFEHEGAWDRALVSCDLLLPRGPEGGHAAEQLRLVHALQQLGCQHLTHTYWGNSGAKYGDARMLDKQCEIAWRMGRWQEAADLAVNDPSGNTPVHSAVCQSLKALANGDMETLASVVDSACAAITRRIAGVATESAASINQATVQLQMLQLLGEACACPSTPLLDPPSGMETRLQLYEPLVTLQKHVAALVSRDDEAAQILIHLAAAARRNGRLPIAMTALHELHNNLRQRQQGTEEVWMVCRTEEAKLLWAQGQRSLAMRLASALLGSPAPMGKLQRSRLQSLLGKWLSLNSSESSSTILKVMSEALDNAGAASQSSPNSSEVACQAAFHLASYADSLYRSVQDQISSPKWATAVAIIQDKKRQAAALRAQVKDRQRRGEWKTDTQGNLADKAARQLLSHINNLERPIKADEQEQASLIANERAFRETAMRAYRRCLLTGSAHDLPAVFKLSRMWFSLGADRDIVAEMTAAASEVPSYKFLPLAYQLASRLSRAGRNPALDESGFSAMLSGLVERLARDHPHHVVHTVLALKNGDRGRDGRAGPGRGASADALQHNADLDKVAAAQDVLQRTSAQPALKELVHQMDKMAEAYISLAALPSPDKANEMPFPSSLRRSTKLFDKVPVVSVSIPVDPSCEYEGLACFASFGDTIQFVGGINKPKLVQCFDSAGVRHRQLVKSGNDDLRQDAVMQQLFGLINEVLAHSPATAKRRLRIATYKVVPFSPAAGLLEWVEDTEPLGRYLLGEDRMSGAHRRYARQGDYSFIDCYQVVDKGQRDGRPRQGFEKACLRFRPCLHNFFLENFRQPGTWYERRLAYTRATAVNSMAGYLIGLGDRHSQNILIDKKSAEVVHIDLGIAFEQGRFLNTPELVPFRLTRDVVDGMGAAGVEGVMSKCSEETLRVLRANKESLLTILEVFIHDPLYKWQLTTARAQQRQKASLSGQDDAGLEDTTGGRIDSLTNADAERVLLWVKQKLEGLEGAGGEARSVEGQVQQLLHDAQDPEKLSRMYVGWASWV</sequence>
<comment type="caution">
    <text evidence="15">The sequence shown here is derived from an EMBL/GenBank/DDBJ whole genome shotgun (WGS) entry which is preliminary data.</text>
</comment>
<dbReference type="GO" id="GO:0004674">
    <property type="term" value="F:protein serine/threonine kinase activity"/>
    <property type="evidence" value="ECO:0007669"/>
    <property type="project" value="UniProtKB-KW"/>
</dbReference>
<evidence type="ECO:0000256" key="3">
    <source>
        <dbReference type="ARBA" id="ARBA00022527"/>
    </source>
</evidence>
<protein>
    <recommendedName>
        <fullName evidence="2">non-specific serine/threonine protein kinase</fullName>
        <ecNumber evidence="2">2.7.11.1</ecNumber>
    </recommendedName>
</protein>
<evidence type="ECO:0000256" key="4">
    <source>
        <dbReference type="ARBA" id="ARBA00022679"/>
    </source>
</evidence>
<evidence type="ECO:0000256" key="11">
    <source>
        <dbReference type="SAM" id="MobiDB-lite"/>
    </source>
</evidence>
<keyword evidence="9" id="KW-0539">Nucleus</keyword>
<dbReference type="InterPro" id="IPR057445">
    <property type="entry name" value="ATM_TPR"/>
</dbReference>
<keyword evidence="5" id="KW-0547">Nucleotide-binding</keyword>
<evidence type="ECO:0000256" key="5">
    <source>
        <dbReference type="ARBA" id="ARBA00022741"/>
    </source>
</evidence>
<dbReference type="Gene3D" id="1.10.1070.11">
    <property type="entry name" value="Phosphatidylinositol 3-/4-kinase, catalytic domain"/>
    <property type="match status" value="1"/>
</dbReference>
<evidence type="ECO:0000256" key="6">
    <source>
        <dbReference type="ARBA" id="ARBA00022763"/>
    </source>
</evidence>
<dbReference type="InterPro" id="IPR018936">
    <property type="entry name" value="PI3/4_kinase_CS"/>
</dbReference>
<proteinExistence type="predicted"/>
<feature type="domain" description="PI3K/PI4K catalytic" evidence="12">
    <location>
        <begin position="2585"/>
        <end position="2903"/>
    </location>
</feature>
<accession>A0AAV1IBS3</accession>
<dbReference type="PROSITE" id="PS00915">
    <property type="entry name" value="PI3_4_KINASE_1"/>
    <property type="match status" value="1"/>
</dbReference>
<evidence type="ECO:0000256" key="10">
    <source>
        <dbReference type="ARBA" id="ARBA00047899"/>
    </source>
</evidence>
<dbReference type="Gene3D" id="3.30.1010.10">
    <property type="entry name" value="Phosphatidylinositol 3-kinase Catalytic Subunit, Chain A, domain 4"/>
    <property type="match status" value="1"/>
</dbReference>
<dbReference type="GO" id="GO:0006281">
    <property type="term" value="P:DNA repair"/>
    <property type="evidence" value="ECO:0007669"/>
    <property type="project" value="InterPro"/>
</dbReference>
<evidence type="ECO:0000259" key="14">
    <source>
        <dbReference type="PROSITE" id="PS51190"/>
    </source>
</evidence>
<evidence type="ECO:0000256" key="7">
    <source>
        <dbReference type="ARBA" id="ARBA00022777"/>
    </source>
</evidence>
<gene>
    <name evidence="15" type="ORF">CVIRNUC_007992</name>
</gene>
<dbReference type="Pfam" id="PF02260">
    <property type="entry name" value="FATC"/>
    <property type="match status" value="1"/>
</dbReference>
<dbReference type="GO" id="GO:0005634">
    <property type="term" value="C:nucleus"/>
    <property type="evidence" value="ECO:0007669"/>
    <property type="project" value="UniProtKB-SubCell"/>
</dbReference>
<dbReference type="SMART" id="SM01343">
    <property type="entry name" value="FATC"/>
    <property type="match status" value="1"/>
</dbReference>
<evidence type="ECO:0000259" key="13">
    <source>
        <dbReference type="PROSITE" id="PS51189"/>
    </source>
</evidence>
<dbReference type="PROSITE" id="PS50290">
    <property type="entry name" value="PI3_4_KINASE_3"/>
    <property type="match status" value="1"/>
</dbReference>
<dbReference type="EMBL" id="CAUYUE010000011">
    <property type="protein sequence ID" value="CAK0784788.1"/>
    <property type="molecule type" value="Genomic_DNA"/>
</dbReference>
<dbReference type="SUPFAM" id="SSF48371">
    <property type="entry name" value="ARM repeat"/>
    <property type="match status" value="1"/>
</dbReference>
<feature type="region of interest" description="Disordered" evidence="11">
    <location>
        <begin position="2872"/>
        <end position="2891"/>
    </location>
</feature>
<dbReference type="InterPro" id="IPR038980">
    <property type="entry name" value="ATM_plant"/>
</dbReference>
<feature type="domain" description="FAT" evidence="13">
    <location>
        <begin position="1861"/>
        <end position="2472"/>
    </location>
</feature>
<keyword evidence="4" id="KW-0808">Transferase</keyword>
<dbReference type="PANTHER" id="PTHR37079">
    <property type="entry name" value="SERINE/THREONINE-PROTEIN KINASE ATM"/>
    <property type="match status" value="1"/>
</dbReference>
<feature type="domain" description="FATC" evidence="14">
    <location>
        <begin position="2920"/>
        <end position="2952"/>
    </location>
</feature>
<reference evidence="15 16" key="1">
    <citation type="submission" date="2023-10" db="EMBL/GenBank/DDBJ databases">
        <authorList>
            <person name="Maclean D."/>
            <person name="Macfadyen A."/>
        </authorList>
    </citation>
    <scope>NUCLEOTIDE SEQUENCE [LARGE SCALE GENOMIC DNA]</scope>
</reference>
<comment type="catalytic activity">
    <reaction evidence="10">
        <text>L-threonyl-[protein] + ATP = O-phospho-L-threonyl-[protein] + ADP + H(+)</text>
        <dbReference type="Rhea" id="RHEA:46608"/>
        <dbReference type="Rhea" id="RHEA-COMP:11060"/>
        <dbReference type="Rhea" id="RHEA-COMP:11605"/>
        <dbReference type="ChEBI" id="CHEBI:15378"/>
        <dbReference type="ChEBI" id="CHEBI:30013"/>
        <dbReference type="ChEBI" id="CHEBI:30616"/>
        <dbReference type="ChEBI" id="CHEBI:61977"/>
        <dbReference type="ChEBI" id="CHEBI:456216"/>
        <dbReference type="EC" id="2.7.11.1"/>
    </reaction>
</comment>
<dbReference type="PROSITE" id="PS51190">
    <property type="entry name" value="FATC"/>
    <property type="match status" value="1"/>
</dbReference>
<dbReference type="InterPro" id="IPR000403">
    <property type="entry name" value="PI3/4_kinase_cat_dom"/>
</dbReference>
<dbReference type="InterPro" id="IPR014009">
    <property type="entry name" value="PIK_FAT"/>
</dbReference>
<dbReference type="CDD" id="cd05171">
    <property type="entry name" value="PIKKc_ATM"/>
    <property type="match status" value="1"/>
</dbReference>
<evidence type="ECO:0000313" key="15">
    <source>
        <dbReference type="EMBL" id="CAK0784788.1"/>
    </source>
</evidence>
<evidence type="ECO:0000313" key="16">
    <source>
        <dbReference type="Proteomes" id="UP001314263"/>
    </source>
</evidence>
<dbReference type="Proteomes" id="UP001314263">
    <property type="component" value="Unassembled WGS sequence"/>
</dbReference>
<keyword evidence="3" id="KW-0723">Serine/threonine-protein kinase</keyword>
<dbReference type="SMART" id="SM00146">
    <property type="entry name" value="PI3Kc"/>
    <property type="match status" value="1"/>
</dbReference>
<dbReference type="GO" id="GO:0005524">
    <property type="term" value="F:ATP binding"/>
    <property type="evidence" value="ECO:0007669"/>
    <property type="project" value="UniProtKB-KW"/>
</dbReference>
<evidence type="ECO:0000256" key="8">
    <source>
        <dbReference type="ARBA" id="ARBA00022840"/>
    </source>
</evidence>
<feature type="region of interest" description="Disordered" evidence="11">
    <location>
        <begin position="359"/>
        <end position="382"/>
    </location>
</feature>
<dbReference type="Pfam" id="PF00454">
    <property type="entry name" value="PI3_PI4_kinase"/>
    <property type="match status" value="1"/>
</dbReference>
<dbReference type="Pfam" id="PF25360">
    <property type="entry name" value="TPR_ATM"/>
    <property type="match status" value="1"/>
</dbReference>
<keyword evidence="6" id="KW-0227">DNA damage</keyword>
<dbReference type="EC" id="2.7.11.1" evidence="2"/>
<dbReference type="InterPro" id="IPR016024">
    <property type="entry name" value="ARM-type_fold"/>
</dbReference>
<name>A0AAV1IBS3_9CHLO</name>
<evidence type="ECO:0000256" key="1">
    <source>
        <dbReference type="ARBA" id="ARBA00004123"/>
    </source>
</evidence>
<evidence type="ECO:0000256" key="2">
    <source>
        <dbReference type="ARBA" id="ARBA00012513"/>
    </source>
</evidence>
<dbReference type="PROSITE" id="PS51189">
    <property type="entry name" value="FAT"/>
    <property type="match status" value="1"/>
</dbReference>
<organism evidence="15 16">
    <name type="scientific">Coccomyxa viridis</name>
    <dbReference type="NCBI Taxonomy" id="1274662"/>
    <lineage>
        <taxon>Eukaryota</taxon>
        <taxon>Viridiplantae</taxon>
        <taxon>Chlorophyta</taxon>
        <taxon>core chlorophytes</taxon>
        <taxon>Trebouxiophyceae</taxon>
        <taxon>Trebouxiophyceae incertae sedis</taxon>
        <taxon>Coccomyxaceae</taxon>
        <taxon>Coccomyxa</taxon>
    </lineage>
</organism>
<dbReference type="PANTHER" id="PTHR37079:SF4">
    <property type="entry name" value="SERINE_THREONINE-PROTEIN KINASE ATM"/>
    <property type="match status" value="1"/>
</dbReference>
<keyword evidence="7" id="KW-0418">Kinase</keyword>